<dbReference type="RefSeq" id="WP_052605270.1">
    <property type="nucleotide sequence ID" value="NZ_JXYS01000035.1"/>
</dbReference>
<dbReference type="InterPro" id="IPR043128">
    <property type="entry name" value="Rev_trsase/Diguanyl_cyclase"/>
</dbReference>
<protein>
    <submittedName>
        <fullName evidence="2">Response regulator PleD</fullName>
    </submittedName>
</protein>
<dbReference type="InterPro" id="IPR050469">
    <property type="entry name" value="Diguanylate_Cyclase"/>
</dbReference>
<dbReference type="OrthoDB" id="23692at2"/>
<dbReference type="Gene3D" id="3.30.70.270">
    <property type="match status" value="1"/>
</dbReference>
<dbReference type="Pfam" id="PF13185">
    <property type="entry name" value="GAF_2"/>
    <property type="match status" value="1"/>
</dbReference>
<dbReference type="STRING" id="1280514.AXFE_15430"/>
<dbReference type="InterPro" id="IPR029016">
    <property type="entry name" value="GAF-like_dom_sf"/>
</dbReference>
<dbReference type="GO" id="GO:0005886">
    <property type="term" value="C:plasma membrane"/>
    <property type="evidence" value="ECO:0007669"/>
    <property type="project" value="TreeGrafter"/>
</dbReference>
<dbReference type="SMART" id="SM00267">
    <property type="entry name" value="GGDEF"/>
    <property type="match status" value="1"/>
</dbReference>
<dbReference type="InterPro" id="IPR029787">
    <property type="entry name" value="Nucleotide_cyclase"/>
</dbReference>
<evidence type="ECO:0000313" key="2">
    <source>
        <dbReference type="EMBL" id="KJF17556.1"/>
    </source>
</evidence>
<dbReference type="GO" id="GO:0052621">
    <property type="term" value="F:diguanylate cyclase activity"/>
    <property type="evidence" value="ECO:0007669"/>
    <property type="project" value="TreeGrafter"/>
</dbReference>
<comment type="caution">
    <text evidence="2">The sequence shown here is derived from an EMBL/GenBank/DDBJ whole genome shotgun (WGS) entry which is preliminary data.</text>
</comment>
<dbReference type="GO" id="GO:0043709">
    <property type="term" value="P:cell adhesion involved in single-species biofilm formation"/>
    <property type="evidence" value="ECO:0007669"/>
    <property type="project" value="TreeGrafter"/>
</dbReference>
<sequence length="559" mass="62383">MSDILPTTYAKLRSVIDASQHLTQMVDEHELFETIATNVCRDLGFSMCVIFVLEGTTSFVPKVIKGYDDDFTPPPSNYVLPMEAFKKIEEHASRIGNLFWVDGRSDLIRHPIIFPHVVATKTTNPDIGEWHEKSLLIAPLRDPSGKVVGLVNPDDPIDGHLPSLESTLILETYANFCSIALELIRARTNAAAKILILEAQRSQIVRLFEASNAIRREAQLDEMLEDFARSMSQVGDFQRIGILLIEEDKKTLRFQAGWGFAASEKAQLSATNIDISLFSKLMQPAMLQSKSYVFDHTRFNVPKELMDRLSVPLHTQEVEAGHWHPLDSLSIPMQDESGRLIGIISADEPLSGLFPEPSHLEALEFFADQCAIAVSQVQKYKSLERRAEIDSLTGLPNRATFTIALNDEIIKASQAGEELSLLFMDLDHFKAINDSFGHLGGDRVLRNVASLIRSQIRKTDFISRYGGEEFTVLLPQTKIEEAVQIAEKIRQQIENNTTKIDALVSIKATISIGASSIRPGNTRSHHLIEEQTTTLISRADKALYAAKACGRNQVSTDYL</sequence>
<keyword evidence="3" id="KW-1185">Reference proteome</keyword>
<evidence type="ECO:0000313" key="3">
    <source>
        <dbReference type="Proteomes" id="UP000032360"/>
    </source>
</evidence>
<dbReference type="Pfam" id="PF01590">
    <property type="entry name" value="GAF"/>
    <property type="match status" value="1"/>
</dbReference>
<dbReference type="EMBL" id="JXYS01000035">
    <property type="protein sequence ID" value="KJF17556.1"/>
    <property type="molecule type" value="Genomic_DNA"/>
</dbReference>
<reference evidence="2 3" key="1">
    <citation type="submission" date="2015-01" db="EMBL/GenBank/DDBJ databases">
        <title>Draft genome of the acidophilic iron oxidizer Acidithrix ferrooxidans strain Py-F3.</title>
        <authorList>
            <person name="Poehlein A."/>
            <person name="Eisen S."/>
            <person name="Schloemann M."/>
            <person name="Johnson B.D."/>
            <person name="Daniel R."/>
            <person name="Muehling M."/>
        </authorList>
    </citation>
    <scope>NUCLEOTIDE SEQUENCE [LARGE SCALE GENOMIC DNA]</scope>
    <source>
        <strain evidence="2 3">Py-F3</strain>
    </source>
</reference>
<accession>A0A0D8HKC6</accession>
<dbReference type="PANTHER" id="PTHR45138">
    <property type="entry name" value="REGULATORY COMPONENTS OF SENSORY TRANSDUCTION SYSTEM"/>
    <property type="match status" value="1"/>
</dbReference>
<proteinExistence type="predicted"/>
<dbReference type="NCBIfam" id="TIGR00254">
    <property type="entry name" value="GGDEF"/>
    <property type="match status" value="1"/>
</dbReference>
<dbReference type="Pfam" id="PF00990">
    <property type="entry name" value="GGDEF"/>
    <property type="match status" value="1"/>
</dbReference>
<organism evidence="2 3">
    <name type="scientific">Acidithrix ferrooxidans</name>
    <dbReference type="NCBI Taxonomy" id="1280514"/>
    <lineage>
        <taxon>Bacteria</taxon>
        <taxon>Bacillati</taxon>
        <taxon>Actinomycetota</taxon>
        <taxon>Acidimicrobiia</taxon>
        <taxon>Acidimicrobiales</taxon>
        <taxon>Acidimicrobiaceae</taxon>
        <taxon>Acidithrix</taxon>
    </lineage>
</organism>
<dbReference type="InterPro" id="IPR000160">
    <property type="entry name" value="GGDEF_dom"/>
</dbReference>
<feature type="domain" description="GGDEF" evidence="1">
    <location>
        <begin position="417"/>
        <end position="559"/>
    </location>
</feature>
<dbReference type="FunFam" id="3.30.70.270:FF:000001">
    <property type="entry name" value="Diguanylate cyclase domain protein"/>
    <property type="match status" value="1"/>
</dbReference>
<dbReference type="PANTHER" id="PTHR45138:SF9">
    <property type="entry name" value="DIGUANYLATE CYCLASE DGCM-RELATED"/>
    <property type="match status" value="1"/>
</dbReference>
<gene>
    <name evidence="2" type="primary">pleD1</name>
    <name evidence="2" type="ORF">AXFE_15430</name>
</gene>
<dbReference type="InterPro" id="IPR003018">
    <property type="entry name" value="GAF"/>
</dbReference>
<dbReference type="SUPFAM" id="SSF55073">
    <property type="entry name" value="Nucleotide cyclase"/>
    <property type="match status" value="1"/>
</dbReference>
<dbReference type="AlphaFoldDB" id="A0A0D8HKC6"/>
<dbReference type="SUPFAM" id="SSF55781">
    <property type="entry name" value="GAF domain-like"/>
    <property type="match status" value="2"/>
</dbReference>
<name>A0A0D8HKC6_9ACTN</name>
<dbReference type="SMART" id="SM00065">
    <property type="entry name" value="GAF"/>
    <property type="match status" value="2"/>
</dbReference>
<dbReference type="CDD" id="cd01949">
    <property type="entry name" value="GGDEF"/>
    <property type="match status" value="1"/>
</dbReference>
<dbReference type="Gene3D" id="3.30.450.40">
    <property type="match status" value="2"/>
</dbReference>
<dbReference type="GO" id="GO:1902201">
    <property type="term" value="P:negative regulation of bacterial-type flagellum-dependent cell motility"/>
    <property type="evidence" value="ECO:0007669"/>
    <property type="project" value="TreeGrafter"/>
</dbReference>
<evidence type="ECO:0000259" key="1">
    <source>
        <dbReference type="PROSITE" id="PS50887"/>
    </source>
</evidence>
<dbReference type="PROSITE" id="PS50887">
    <property type="entry name" value="GGDEF"/>
    <property type="match status" value="1"/>
</dbReference>
<dbReference type="Proteomes" id="UP000032360">
    <property type="component" value="Unassembled WGS sequence"/>
</dbReference>